<gene>
    <name evidence="1" type="ORF">ATORI0001_0900</name>
</gene>
<protein>
    <submittedName>
        <fullName evidence="1">Uncharacterized protein</fullName>
    </submittedName>
</protein>
<proteinExistence type="predicted"/>
<reference evidence="1 2" key="1">
    <citation type="submission" date="2009-01" db="EMBL/GenBank/DDBJ databases">
        <authorList>
            <person name="Madupu R."/>
            <person name="Sebastian Y."/>
            <person name="Durkin A.S."/>
            <person name="Torralba M."/>
            <person name="Methe B."/>
            <person name="Sutton G.G."/>
            <person name="Strausberg R.L."/>
            <person name="Nelson K.E."/>
        </authorList>
    </citation>
    <scope>NUCLEOTIDE SEQUENCE [LARGE SCALE GENOMIC DNA]</scope>
    <source>
        <strain evidence="1 2">ATCC 49626</strain>
    </source>
</reference>
<accession>B9CMU1</accession>
<dbReference type="AlphaFoldDB" id="B9CMU1"/>
<evidence type="ECO:0000313" key="2">
    <source>
        <dbReference type="Proteomes" id="UP000004070"/>
    </source>
</evidence>
<sequence>MSCYLDVNFLVILLQLNVPILSPASMKKRNFWNSSETSLYITPTLMHIS</sequence>
<dbReference type="EMBL" id="ACFE01000003">
    <property type="protein sequence ID" value="EEE17113.1"/>
    <property type="molecule type" value="Genomic_DNA"/>
</dbReference>
<comment type="caution">
    <text evidence="1">The sequence shown here is derived from an EMBL/GenBank/DDBJ whole genome shotgun (WGS) entry which is preliminary data.</text>
</comment>
<name>B9CMU1_LANR4</name>
<organism evidence="1 2">
    <name type="scientific">Lancefieldella rimae (strain ATCC 49626 / DSM 7090 / CCUG 31168 / NBRC 15546 / VPI D140H-11A)</name>
    <name type="common">Atopobium rimae</name>
    <dbReference type="NCBI Taxonomy" id="553184"/>
    <lineage>
        <taxon>Bacteria</taxon>
        <taxon>Bacillati</taxon>
        <taxon>Actinomycetota</taxon>
        <taxon>Coriobacteriia</taxon>
        <taxon>Coriobacteriales</taxon>
        <taxon>Atopobiaceae</taxon>
        <taxon>Lancefieldella</taxon>
    </lineage>
</organism>
<dbReference type="Proteomes" id="UP000004070">
    <property type="component" value="Unassembled WGS sequence"/>
</dbReference>
<evidence type="ECO:0000313" key="1">
    <source>
        <dbReference type="EMBL" id="EEE17113.1"/>
    </source>
</evidence>